<dbReference type="EMBL" id="SJPK01000009">
    <property type="protein sequence ID" value="TWT64871.1"/>
    <property type="molecule type" value="Genomic_DNA"/>
</dbReference>
<comment type="caution">
    <text evidence="1">The sequence shown here is derived from an EMBL/GenBank/DDBJ whole genome shotgun (WGS) entry which is preliminary data.</text>
</comment>
<sequence>MVQHVNESKDAIAEQFASLVGERLTIVLAGNSFDVYFTETHRKDLQAVMKATTQAEASVDL</sequence>
<dbReference type="Proteomes" id="UP000318053">
    <property type="component" value="Unassembled WGS sequence"/>
</dbReference>
<name>A0A5C5XQU3_9BACT</name>
<evidence type="ECO:0000313" key="1">
    <source>
        <dbReference type="EMBL" id="TWT64871.1"/>
    </source>
</evidence>
<keyword evidence="2" id="KW-1185">Reference proteome</keyword>
<reference evidence="1 2" key="1">
    <citation type="submission" date="2019-02" db="EMBL/GenBank/DDBJ databases">
        <title>Deep-cultivation of Planctomycetes and their phenomic and genomic characterization uncovers novel biology.</title>
        <authorList>
            <person name="Wiegand S."/>
            <person name="Jogler M."/>
            <person name="Boedeker C."/>
            <person name="Pinto D."/>
            <person name="Vollmers J."/>
            <person name="Rivas-Marin E."/>
            <person name="Kohn T."/>
            <person name="Peeters S.H."/>
            <person name="Heuer A."/>
            <person name="Rast P."/>
            <person name="Oberbeckmann S."/>
            <person name="Bunk B."/>
            <person name="Jeske O."/>
            <person name="Meyerdierks A."/>
            <person name="Storesund J.E."/>
            <person name="Kallscheuer N."/>
            <person name="Luecker S."/>
            <person name="Lage O.M."/>
            <person name="Pohl T."/>
            <person name="Merkel B.J."/>
            <person name="Hornburger P."/>
            <person name="Mueller R.-W."/>
            <person name="Bruemmer F."/>
            <person name="Labrenz M."/>
            <person name="Spormann A.M."/>
            <person name="Op Den Camp H."/>
            <person name="Overmann J."/>
            <person name="Amann R."/>
            <person name="Jetten M.S.M."/>
            <person name="Mascher T."/>
            <person name="Medema M.H."/>
            <person name="Devos D.P."/>
            <person name="Kaster A.-K."/>
            <person name="Ovreas L."/>
            <person name="Rohde M."/>
            <person name="Galperin M.Y."/>
            <person name="Jogler C."/>
        </authorList>
    </citation>
    <scope>NUCLEOTIDE SEQUENCE [LARGE SCALE GENOMIC DNA]</scope>
    <source>
        <strain evidence="1 2">CA85</strain>
    </source>
</reference>
<proteinExistence type="predicted"/>
<dbReference type="AlphaFoldDB" id="A0A5C5XQU3"/>
<protein>
    <submittedName>
        <fullName evidence="1">Uncharacterized protein</fullName>
    </submittedName>
</protein>
<organism evidence="1 2">
    <name type="scientific">Allorhodopirellula solitaria</name>
    <dbReference type="NCBI Taxonomy" id="2527987"/>
    <lineage>
        <taxon>Bacteria</taxon>
        <taxon>Pseudomonadati</taxon>
        <taxon>Planctomycetota</taxon>
        <taxon>Planctomycetia</taxon>
        <taxon>Pirellulales</taxon>
        <taxon>Pirellulaceae</taxon>
        <taxon>Allorhodopirellula</taxon>
    </lineage>
</organism>
<gene>
    <name evidence="1" type="ORF">CA85_36560</name>
</gene>
<evidence type="ECO:0000313" key="2">
    <source>
        <dbReference type="Proteomes" id="UP000318053"/>
    </source>
</evidence>
<accession>A0A5C5XQU3</accession>
<dbReference type="OrthoDB" id="243421at2"/>